<accession>A0ACC4AVW1</accession>
<proteinExistence type="predicted"/>
<dbReference type="Proteomes" id="UP000309997">
    <property type="component" value="Unassembled WGS sequence"/>
</dbReference>
<protein>
    <submittedName>
        <fullName evidence="1">Uncharacterized protein</fullName>
    </submittedName>
</protein>
<dbReference type="EMBL" id="RCHU02000015">
    <property type="protein sequence ID" value="KAL3570384.1"/>
    <property type="molecule type" value="Genomic_DNA"/>
</dbReference>
<evidence type="ECO:0000313" key="1">
    <source>
        <dbReference type="EMBL" id="KAL3570384.1"/>
    </source>
</evidence>
<keyword evidence="2" id="KW-1185">Reference proteome</keyword>
<comment type="caution">
    <text evidence="1">The sequence shown here is derived from an EMBL/GenBank/DDBJ whole genome shotgun (WGS) entry which is preliminary data.</text>
</comment>
<sequence length="155" mass="17164">MGVLFQVLVVSILAASLYMIWRILFSCWISPARAYLKLKKNGFGGPTPNFPLGNHKEIKNISRKAAAAASSTDISTFSSPGTSEISNDIHSSVFPYFSQWQKSHGKTHDLLLLNLPVSTEGIHLLVRYRAISVHSRPRVPKKNEFRGDGKELGKA</sequence>
<name>A0ACC4AVW1_POPAL</name>
<reference evidence="1 2" key="1">
    <citation type="journal article" date="2024" name="Plant Biotechnol. J.">
        <title>Genome and CRISPR/Cas9 system of a widespread forest tree (Populus alba) in the world.</title>
        <authorList>
            <person name="Liu Y.J."/>
            <person name="Jiang P.F."/>
            <person name="Han X.M."/>
            <person name="Li X.Y."/>
            <person name="Wang H.M."/>
            <person name="Wang Y.J."/>
            <person name="Wang X.X."/>
            <person name="Zeng Q.Y."/>
        </authorList>
    </citation>
    <scope>NUCLEOTIDE SEQUENCE [LARGE SCALE GENOMIC DNA]</scope>
    <source>
        <strain evidence="2">cv. PAL-ZL1</strain>
    </source>
</reference>
<evidence type="ECO:0000313" key="2">
    <source>
        <dbReference type="Proteomes" id="UP000309997"/>
    </source>
</evidence>
<gene>
    <name evidence="1" type="ORF">D5086_027633</name>
</gene>
<organism evidence="1 2">
    <name type="scientific">Populus alba</name>
    <name type="common">White poplar</name>
    <dbReference type="NCBI Taxonomy" id="43335"/>
    <lineage>
        <taxon>Eukaryota</taxon>
        <taxon>Viridiplantae</taxon>
        <taxon>Streptophyta</taxon>
        <taxon>Embryophyta</taxon>
        <taxon>Tracheophyta</taxon>
        <taxon>Spermatophyta</taxon>
        <taxon>Magnoliopsida</taxon>
        <taxon>eudicotyledons</taxon>
        <taxon>Gunneridae</taxon>
        <taxon>Pentapetalae</taxon>
        <taxon>rosids</taxon>
        <taxon>fabids</taxon>
        <taxon>Malpighiales</taxon>
        <taxon>Salicaceae</taxon>
        <taxon>Saliceae</taxon>
        <taxon>Populus</taxon>
    </lineage>
</organism>